<dbReference type="EMBL" id="JAHQIW010002509">
    <property type="protein sequence ID" value="KAJ1355585.1"/>
    <property type="molecule type" value="Genomic_DNA"/>
</dbReference>
<feature type="chain" id="PRO_5041919650" evidence="1">
    <location>
        <begin position="20"/>
        <end position="136"/>
    </location>
</feature>
<reference evidence="2" key="1">
    <citation type="submission" date="2021-06" db="EMBL/GenBank/DDBJ databases">
        <title>Parelaphostrongylus tenuis whole genome reference sequence.</title>
        <authorList>
            <person name="Garwood T.J."/>
            <person name="Larsen P.A."/>
            <person name="Fountain-Jones N.M."/>
            <person name="Garbe J.R."/>
            <person name="Macchietto M.G."/>
            <person name="Kania S.A."/>
            <person name="Gerhold R.W."/>
            <person name="Richards J.E."/>
            <person name="Wolf T.M."/>
        </authorList>
    </citation>
    <scope>NUCLEOTIDE SEQUENCE</scope>
    <source>
        <strain evidence="2">MNPRO001-30</strain>
        <tissue evidence="2">Meninges</tissue>
    </source>
</reference>
<dbReference type="AlphaFoldDB" id="A0AAD5QNI8"/>
<sequence length="136" mass="16094">MMYRLTITTSLAFVTAVAARSEYRFRFDFCFQRHEPLLRQIMTNNSDYDNDYYYINQPNTTDQEPEIYGDPLSWQFALMENVSYDSPYGNTTYDNGTSTEMPTQGPQPYGVYPYYQSLEYYYDHGSGQMPLYEAQR</sequence>
<proteinExistence type="predicted"/>
<keyword evidence="3" id="KW-1185">Reference proteome</keyword>
<organism evidence="2 3">
    <name type="scientific">Parelaphostrongylus tenuis</name>
    <name type="common">Meningeal worm</name>
    <dbReference type="NCBI Taxonomy" id="148309"/>
    <lineage>
        <taxon>Eukaryota</taxon>
        <taxon>Metazoa</taxon>
        <taxon>Ecdysozoa</taxon>
        <taxon>Nematoda</taxon>
        <taxon>Chromadorea</taxon>
        <taxon>Rhabditida</taxon>
        <taxon>Rhabditina</taxon>
        <taxon>Rhabditomorpha</taxon>
        <taxon>Strongyloidea</taxon>
        <taxon>Metastrongylidae</taxon>
        <taxon>Parelaphostrongylus</taxon>
    </lineage>
</organism>
<comment type="caution">
    <text evidence="2">The sequence shown here is derived from an EMBL/GenBank/DDBJ whole genome shotgun (WGS) entry which is preliminary data.</text>
</comment>
<feature type="signal peptide" evidence="1">
    <location>
        <begin position="1"/>
        <end position="19"/>
    </location>
</feature>
<name>A0AAD5QNI8_PARTN</name>
<evidence type="ECO:0000313" key="3">
    <source>
        <dbReference type="Proteomes" id="UP001196413"/>
    </source>
</evidence>
<gene>
    <name evidence="2" type="ORF">KIN20_013043</name>
</gene>
<dbReference type="Proteomes" id="UP001196413">
    <property type="component" value="Unassembled WGS sequence"/>
</dbReference>
<evidence type="ECO:0000256" key="1">
    <source>
        <dbReference type="SAM" id="SignalP"/>
    </source>
</evidence>
<protein>
    <submittedName>
        <fullName evidence="2">Uncharacterized protein</fullName>
    </submittedName>
</protein>
<keyword evidence="1" id="KW-0732">Signal</keyword>
<accession>A0AAD5QNI8</accession>
<evidence type="ECO:0000313" key="2">
    <source>
        <dbReference type="EMBL" id="KAJ1355585.1"/>
    </source>
</evidence>